<dbReference type="EMBL" id="VBAK01000125">
    <property type="protein sequence ID" value="TMI89325.1"/>
    <property type="molecule type" value="Genomic_DNA"/>
</dbReference>
<name>A0A537K0L8_9BACT</name>
<evidence type="ECO:0000256" key="1">
    <source>
        <dbReference type="ARBA" id="ARBA00022801"/>
    </source>
</evidence>
<dbReference type="PANTHER" id="PTHR39159:SF1">
    <property type="entry name" value="UPF0374 PROTEIN YGAC"/>
    <property type="match status" value="1"/>
</dbReference>
<proteinExistence type="predicted"/>
<evidence type="ECO:0000313" key="3">
    <source>
        <dbReference type="EMBL" id="TMI89325.1"/>
    </source>
</evidence>
<comment type="caution">
    <text evidence="3">The sequence shown here is derived from an EMBL/GenBank/DDBJ whole genome shotgun (WGS) entry which is preliminary data.</text>
</comment>
<gene>
    <name evidence="3" type="ORF">E6H00_10030</name>
</gene>
<evidence type="ECO:0000259" key="2">
    <source>
        <dbReference type="Pfam" id="PF04167"/>
    </source>
</evidence>
<feature type="domain" description="DUF402" evidence="2">
    <location>
        <begin position="56"/>
        <end position="155"/>
    </location>
</feature>
<dbReference type="InterPro" id="IPR035930">
    <property type="entry name" value="FomD-like_sf"/>
</dbReference>
<accession>A0A537K0L8</accession>
<dbReference type="InterPro" id="IPR007295">
    <property type="entry name" value="DUF402"/>
</dbReference>
<dbReference type="Proteomes" id="UP000318509">
    <property type="component" value="Unassembled WGS sequence"/>
</dbReference>
<dbReference type="InterPro" id="IPR050212">
    <property type="entry name" value="Ntdp-like"/>
</dbReference>
<dbReference type="PANTHER" id="PTHR39159">
    <property type="match status" value="1"/>
</dbReference>
<keyword evidence="1" id="KW-0378">Hydrolase</keyword>
<dbReference type="Pfam" id="PF04167">
    <property type="entry name" value="DUF402"/>
    <property type="match status" value="1"/>
</dbReference>
<dbReference type="Gene3D" id="2.40.380.10">
    <property type="entry name" value="FomD-like"/>
    <property type="match status" value="1"/>
</dbReference>
<reference evidence="3 4" key="1">
    <citation type="journal article" date="2019" name="Nat. Microbiol.">
        <title>Mediterranean grassland soil C-N compound turnover is dependent on rainfall and depth, and is mediated by genomically divergent microorganisms.</title>
        <authorList>
            <person name="Diamond S."/>
            <person name="Andeer P.F."/>
            <person name="Li Z."/>
            <person name="Crits-Christoph A."/>
            <person name="Burstein D."/>
            <person name="Anantharaman K."/>
            <person name="Lane K.R."/>
            <person name="Thomas B.C."/>
            <person name="Pan C."/>
            <person name="Northen T.R."/>
            <person name="Banfield J.F."/>
        </authorList>
    </citation>
    <scope>NUCLEOTIDE SEQUENCE [LARGE SCALE GENOMIC DNA]</scope>
    <source>
        <strain evidence="3">NP_3</strain>
    </source>
</reference>
<sequence length="174" mass="19560">MRSAIRKTPRMEILEVKHTLAGAVQTFPCEAAMMNAPRAAVLLYPISAPRRVAGLLDLPAGTVTVAYFWADRPYNVYHWVSPQRETIAWYFNLSGPASIAAGRVEWQDLEVDVLVTPDLRARVLDEDRLPADLPAERRGEIAAAADRVMREYAEVVMVTEAASRVAMERRPERR</sequence>
<evidence type="ECO:0000313" key="4">
    <source>
        <dbReference type="Proteomes" id="UP000318509"/>
    </source>
</evidence>
<dbReference type="AlphaFoldDB" id="A0A537K0L8"/>
<organism evidence="3 4">
    <name type="scientific">Candidatus Segetimicrobium genomatis</name>
    <dbReference type="NCBI Taxonomy" id="2569760"/>
    <lineage>
        <taxon>Bacteria</taxon>
        <taxon>Bacillati</taxon>
        <taxon>Candidatus Sysuimicrobiota</taxon>
        <taxon>Candidatus Sysuimicrobiia</taxon>
        <taxon>Candidatus Sysuimicrobiales</taxon>
        <taxon>Candidatus Segetimicrobiaceae</taxon>
        <taxon>Candidatus Segetimicrobium</taxon>
    </lineage>
</organism>
<dbReference type="GO" id="GO:0016787">
    <property type="term" value="F:hydrolase activity"/>
    <property type="evidence" value="ECO:0007669"/>
    <property type="project" value="UniProtKB-KW"/>
</dbReference>
<protein>
    <submittedName>
        <fullName evidence="3">DUF402 domain-containing protein</fullName>
    </submittedName>
</protein>
<dbReference type="SUPFAM" id="SSF159234">
    <property type="entry name" value="FomD-like"/>
    <property type="match status" value="1"/>
</dbReference>